<comment type="subcellular location">
    <subcellularLocation>
        <location evidence="1">Secreted</location>
    </subcellularLocation>
</comment>
<name>A0A0G4KTY4_VERLO</name>
<dbReference type="InterPro" id="IPR022045">
    <property type="entry name" value="TcdB_toxin_mid/N"/>
</dbReference>
<keyword evidence="8" id="KW-1185">Reference proteome</keyword>
<organism evidence="7 8">
    <name type="scientific">Verticillium longisporum</name>
    <name type="common">Verticillium dahliae var. longisporum</name>
    <dbReference type="NCBI Taxonomy" id="100787"/>
    <lineage>
        <taxon>Eukaryota</taxon>
        <taxon>Fungi</taxon>
        <taxon>Dikarya</taxon>
        <taxon>Ascomycota</taxon>
        <taxon>Pezizomycotina</taxon>
        <taxon>Sordariomycetes</taxon>
        <taxon>Hypocreomycetidae</taxon>
        <taxon>Glomerellales</taxon>
        <taxon>Plectosphaerellaceae</taxon>
        <taxon>Verticillium</taxon>
    </lineage>
</organism>
<feature type="compositionally biased region" description="Pro residues" evidence="4">
    <location>
        <begin position="2427"/>
        <end position="2477"/>
    </location>
</feature>
<feature type="region of interest" description="Disordered" evidence="4">
    <location>
        <begin position="2178"/>
        <end position="2197"/>
    </location>
</feature>
<dbReference type="InterPro" id="IPR003284">
    <property type="entry name" value="Sal_SpvB"/>
</dbReference>
<dbReference type="NCBIfam" id="TIGR03696">
    <property type="entry name" value="Rhs_assc_core"/>
    <property type="match status" value="1"/>
</dbReference>
<dbReference type="GO" id="GO:0005737">
    <property type="term" value="C:cytoplasm"/>
    <property type="evidence" value="ECO:0007669"/>
    <property type="project" value="InterPro"/>
</dbReference>
<dbReference type="Gene3D" id="2.180.10.10">
    <property type="entry name" value="RHS repeat-associated core"/>
    <property type="match status" value="1"/>
</dbReference>
<feature type="compositionally biased region" description="Low complexity" evidence="4">
    <location>
        <begin position="2035"/>
        <end position="2050"/>
    </location>
</feature>
<evidence type="ECO:0008006" key="9">
    <source>
        <dbReference type="Google" id="ProtNLM"/>
    </source>
</evidence>
<protein>
    <recommendedName>
        <fullName evidence="9">SpvB domain-containing protein</fullName>
    </recommendedName>
</protein>
<dbReference type="InterPro" id="IPR022044">
    <property type="entry name" value="TcdB_toxin_mid/C"/>
</dbReference>
<gene>
    <name evidence="7" type="ORF">BN1708_002563</name>
</gene>
<dbReference type="PANTHER" id="PTHR32305:SF15">
    <property type="entry name" value="PROTEIN RHSA-RELATED"/>
    <property type="match status" value="1"/>
</dbReference>
<feature type="region of interest" description="Disordered" evidence="4">
    <location>
        <begin position="2030"/>
        <end position="2057"/>
    </location>
</feature>
<evidence type="ECO:0000256" key="4">
    <source>
        <dbReference type="SAM" id="MobiDB-lite"/>
    </source>
</evidence>
<proteinExistence type="predicted"/>
<evidence type="ECO:0000259" key="5">
    <source>
        <dbReference type="Pfam" id="PF12255"/>
    </source>
</evidence>
<dbReference type="GO" id="GO:0005576">
    <property type="term" value="C:extracellular region"/>
    <property type="evidence" value="ECO:0007669"/>
    <property type="project" value="UniProtKB-SubCell"/>
</dbReference>
<accession>A0A0G4KTY4</accession>
<evidence type="ECO:0000256" key="2">
    <source>
        <dbReference type="ARBA" id="ARBA00022525"/>
    </source>
</evidence>
<evidence type="ECO:0000256" key="1">
    <source>
        <dbReference type="ARBA" id="ARBA00004613"/>
    </source>
</evidence>
<evidence type="ECO:0000256" key="3">
    <source>
        <dbReference type="ARBA" id="ARBA00023026"/>
    </source>
</evidence>
<evidence type="ECO:0000259" key="6">
    <source>
        <dbReference type="Pfam" id="PF12256"/>
    </source>
</evidence>
<feature type="domain" description="Insecticide toxin TcdB middle/C-terminal" evidence="5">
    <location>
        <begin position="1067"/>
        <end position="1171"/>
    </location>
</feature>
<dbReference type="EMBL" id="CVQH01004446">
    <property type="protein sequence ID" value="CRK13207.1"/>
    <property type="molecule type" value="Genomic_DNA"/>
</dbReference>
<dbReference type="InterPro" id="IPR028994">
    <property type="entry name" value="Integrin_alpha_N"/>
</dbReference>
<dbReference type="Proteomes" id="UP000044602">
    <property type="component" value="Unassembled WGS sequence"/>
</dbReference>
<dbReference type="InterPro" id="IPR050708">
    <property type="entry name" value="T6SS_VgrG/RHS"/>
</dbReference>
<evidence type="ECO:0000313" key="8">
    <source>
        <dbReference type="Proteomes" id="UP000044602"/>
    </source>
</evidence>
<evidence type="ECO:0000313" key="7">
    <source>
        <dbReference type="EMBL" id="CRK13207.1"/>
    </source>
</evidence>
<dbReference type="SUPFAM" id="SSF69318">
    <property type="entry name" value="Integrin alpha N-terminal domain"/>
    <property type="match status" value="1"/>
</dbReference>
<feature type="region of interest" description="Disordered" evidence="4">
    <location>
        <begin position="2417"/>
        <end position="2526"/>
    </location>
</feature>
<keyword evidence="2" id="KW-0964">Secreted</keyword>
<dbReference type="STRING" id="100787.A0A0G4KTY4"/>
<dbReference type="PANTHER" id="PTHR32305">
    <property type="match status" value="1"/>
</dbReference>
<dbReference type="Pfam" id="PF03534">
    <property type="entry name" value="SpvB"/>
    <property type="match status" value="2"/>
</dbReference>
<sequence>MAIDGDPSKAAAGAGYGLFGAPSQGSRSAGQDFFDLSTLGSTLSASSALPAAPSIVPQKEGGAISGLGEKYNVSSASGTGSLSVPIQTSPARRGMQPQLALQYDSAAGNSEFGLGWQLRGGASITRKTSKGLPRYHDPASGPESDVFVLSGMEDLVPVFKKDASGVILQDSAGNPVTEESVRGNHVVRRYFPRSRQTFARIERWTNLESRDDVHWRVVTEENSTLVFGSDANSRIFDQSAAVDGNIRIFSWLQSETYDTYGNAMIFTYKQEDSANVNGEAAHEAFRTPEIRGANRYLKTIRYGNTMPNRSQSTWAAFSAFELSQDSWKFSVVFDYGEHDESLPSPVEVGAWRSRLDPFSTHRPGFELRTYRLCHRILMFHHFTELGQEPCLVSRGANRYLKTIRYGNTMPNRSQSTWAAFSAFELSQDSWKFSVVFDYGEHDESLPSPVEVGAWRARLDPFSTHRPGFELRTYRLCHRILMFHHFTELGQEPCLVSSMELAYREHPSLTVLTSVRHFGHSFDATSSTIISRGLPPLEFFYQEFPLDQELDKLTPQVVDERSLRNLPVGLDGRDYQWIDLDGDGLPGILMRSEAAWYYKRNTSANNVQAGTEPPQAVAQFGELELIRTIPSASEPEMCHFGDVTGSGKLNLIQTAPSGWGYFEREADNDTGWTNFRYMARFHNVDASKDSVKMIDLTGDGLPDVLIYEDKVLTWYPSLGEEGYGDGVSVLQPSSDRSSPICLFQDTEQTLYLADMSGDGLADIVRIRNSDVSYWPNCGYGSFGRIVQMDGAPSFDYQDAFHQGRIRLADIDGSGTTDLIYLSGQGLDLYMNQSGNQFSARKRLPPSFPIDNTSVVSVADLLGNGTACLTWSTSLPAERQSIQYIDFMKGRKPHLLNRFVNNLGAETVIRYAPSTKFYLDDKQSGTPWITRLPFPVHCVEQVETIDHVSRSRFAKRYSYHHGYFDGVEREFRGFGRTDEWDTGVFEAATSPRMSNEDAAWHTPPVRTTTWFHTGMFVDERTWSRQIQAEYFADHVREELQSSPSHGALLPESVNPFDPEETSILRERFRALKGKLLRKEVYSEDGSASSHIPFAIEEHNYSVKVVQDLQDSHLHAVCTVQPRESASYYMERVTGDPRIHHTMCLDIDDFGNTRKEIKIVYGRQPGLTSLTGPDKAKQESTHILYSENDVTEAIDEGDDFRRPAVYSTRTYEVSGFQPAGNAMQFSFADFAGESNDFSPLTSLQEVPFEEDLNLASRQKRLINRSRIVFRKDDLTGMLPPGHLGKLGLAGESHTLCYTPGLLAKVFRRLRLDGTEEALISDPKITLGGLVEGSRLGYVDLEDDGSWWASAGTVRYSETATSDPVLELSQAKNRFFEAIAFLDPLGHESRVSYDSYVLLPLWTEDAVGNRTVAEMDYRVLKPRIVTDPNGNRTAVAFDAMGMVAGVAIMGKEGSGEGDSLQGFRPDLSQAEINLILSEPKGPTAFDLLGQATRRIINDYGRFRELQTPVPSVAIARVQHTHMPSDRRTVVSISYSDGFGRIIQSKKQAKPGPLIEDGPLAGTRWVTSGWVIHDNKGNPVREFEPFFDDTHHFKFDLQAGSSSTLIYDSMSRIVAILRQDHAFFKTVFKGWTESIHDFNDNVLVSNVQNDIDVGHLLLGLKSHEFLPSWYDSRINGQDLLEKATAEKTAAHANTPRVLHSDALGRVIVQVDDLGSGQTISSRSRFDASNNIVHVSDQLGRLVSAFEFDMRGHRIFEASMDAGRHWSLPDVTGQPVLQWDSRDFRLRHVYDVANRPVETWMSESGANEIMIKEYEYGESAPDSLDHNLRNRLYKSRDGSGEMTILDYDFKGNIISTEQRLASSYKDTPNWAGAVGLEVQQHSTASFDALDRTILSVLPDTSQIYMMYDDSGYVDQQFVNVRGESTSLDRSNWSAVITGVDYNAKGLLTSISYGNGTKTKRTYDPLLHRLQGMRTTRTGEPSPLQDLTYTWDPTGNITHVQDKAQQTIFFRNNRVDPSSDYTYDAMYRLVKATGREHLGQTNGRPNNPSAPGPNAGSVVDSPTDGNAMAGYAETYEYDLAGNIMSVAHALSDASRPGWKRTYSYNEPSFLASSQVGNRLSETKMGSVSESYSYDAGGNMTSMPGLRTMSWDFNGMLRATTKQIVNSGIPETTYYVYDGSGKRVRKMTEGRGGGEADSPNPRPIKETMYLDGVEIFRRWARETNEPTVVRSTVFVDHDGRKVYQADSRIEGTDNSPDKSTRFSLGNNLDSVTMLLDEQARLVSYEEYFPHGSTSYQSTANQNEIPKRYRYAGKERDEETGLYYYGARYYAPWLGRWTSPDPAGLADGLNLFCFVRNNPVSSTDSGGQFTMALGLGLALPAFGEVLAAVATTVVAVASSPVVITGAIVVGVVVVGALAYQHYKETKSEPLKLQGPWPVPAPAQPAEPETVPEPKPAPQPAPQPSPETVPQPRPVPKPEPAPAPKPTQGPKTTRPTTKPAPTPRKTPDPKQTPKAKPRPRIQPTNPDKWDRSQPQQHHVFPKESWWFWKAIGINIDEPENVVWMAAWYHLLVVHPGGYNESFKREIERWVDWDVFDASKGRRLEFREPETGRRLSAGDVRARFEALGASLQLRWFVMGVAAPSAVPYLRGWDRVRFGERPHSREEFLRPRNTWGH</sequence>
<feature type="compositionally biased region" description="Low complexity" evidence="4">
    <location>
        <begin position="2478"/>
        <end position="2487"/>
    </location>
</feature>
<reference evidence="7 8" key="1">
    <citation type="submission" date="2015-05" db="EMBL/GenBank/DDBJ databases">
        <authorList>
            <person name="Wang D.B."/>
            <person name="Wang M."/>
        </authorList>
    </citation>
    <scope>NUCLEOTIDE SEQUENCE [LARGE SCALE GENOMIC DNA]</scope>
    <source>
        <strain evidence="7">VL1</strain>
    </source>
</reference>
<keyword evidence="3" id="KW-0843">Virulence</keyword>
<dbReference type="Pfam" id="PF12256">
    <property type="entry name" value="TcdB_toxin_midN"/>
    <property type="match status" value="1"/>
</dbReference>
<feature type="domain" description="Insecticide toxin TcdB middle/N-terminal" evidence="6">
    <location>
        <begin position="843"/>
        <end position="1011"/>
    </location>
</feature>
<dbReference type="PRINTS" id="PR01341">
    <property type="entry name" value="SALSPVBPROT"/>
</dbReference>
<dbReference type="Pfam" id="PF12255">
    <property type="entry name" value="TcdB_toxin_midC"/>
    <property type="match status" value="1"/>
</dbReference>
<dbReference type="InterPro" id="IPR022385">
    <property type="entry name" value="Rhs_assc_core"/>
</dbReference>